<dbReference type="PANTHER" id="PTHR15141">
    <property type="entry name" value="TRANSCRIPTION ELONGATION FACTOR B POLYPEPTIDE 3"/>
    <property type="match status" value="1"/>
</dbReference>
<gene>
    <name evidence="3" type="primary">LOC108556765</name>
</gene>
<feature type="compositionally biased region" description="Basic and acidic residues" evidence="1">
    <location>
        <begin position="616"/>
        <end position="632"/>
    </location>
</feature>
<accession>A0ABM1M1Q9</accession>
<feature type="non-terminal residue" evidence="3">
    <location>
        <position position="1194"/>
    </location>
</feature>
<dbReference type="Proteomes" id="UP000695000">
    <property type="component" value="Unplaced"/>
</dbReference>
<feature type="region of interest" description="Disordered" evidence="1">
    <location>
        <begin position="616"/>
        <end position="641"/>
    </location>
</feature>
<feature type="compositionally biased region" description="Low complexity" evidence="1">
    <location>
        <begin position="79"/>
        <end position="88"/>
    </location>
</feature>
<name>A0ABM1M1Q9_NICVS</name>
<sequence length="1194" mass="134948">MKDVIESLMKERSEKKDDPIKLQTTHDDESSSSSGSSSSENSGDESSSSSGSSSSDSSDDTSSSSSECISSDSSDDESGSSSGSSSSSDDSDNEKDHKIDCEWESILDNGLNNGIKMIIRRKSSSLLIKKSETHKSVKEETKSLASIGYSSNSEALQDEFVSPKASKMRNPNIKLTNTRNSSSYSVDKSTSIKNSEILGQSTVDVSHDLEKKDMNTSIGNIWKENHNSEVTKVQDDVRKKKTISREISRSSRNNCVIKKEVLDDDLIVSNSNVADVSNQSGPSIKHAIRRESANHIAVKSAPLESLKILKQSTKELSRDLERKDMNTSIENICKVKHNSEVTKVQDDVRKKKTMSRAISRSSRNNCVIKKEVLQADSIAGNSDVADVSNQSDPSIKRTIRRKSENHISVKSAPLESLKIVDQSTIELSRDLERKDMNTSKENICKLKHSNEVTKVQDDVRKKKTISRAISRSANNFAVKSAPLDSLKILEQSTIELLHDLEKKDINTSVENICKVNHNSKVTKVQDDVRKKKTISRANSRSSRNSCVIKKEVLKDDSIVGNSYVADVSNQSDPSIKRTIKSAPFESLKKLEQSTIDLSHKKKYIDTSIDNICKLNNHNEVRKPQKNDRKEKTISSASSRSSKISDKTKKKILEDYLIVSDSVISAFNNDPSIKPTIRSNSANYSVVKSSPMGSLEILERSVIDLSDNLKKERKMQGDVRKEKTRSLEIPCNELEGLENDFILRDSDCFSDVSNIKQTISGKFANYSGVKSRQHESKTNNSLKKDYCSNVKKVQEDNFYNRNNMKRKREPSNEDNEWRNSSSESSISYHDTKKKVLDYDGFDVDSRISFGDALMIEDNNVRVGDSSSTVMSSNPQYSDVPWKLYEINYIDTEDCRKLYKRIGISCHGITNDPRLQKAYKSSCDVNSQKSTNKSLEYLLNKLEQKKINSRSMPDLLAINDNKTRMFQEHEDISQMFYSKTTRTKLYSGIKVVTSNIPTLSSLCNNVIQKNVESLVYTRGASYALLKPILEKLKPNQLLNLEKHNPYIIDESEELWSYHCKKQFHDRNREYMETSRNMYMRCKEERKMKLSNIVKHSQDKNVSRRQTQLCFLDAEEAPSPSVAKKEIKKEVRKKEVIEINKPLFTPDIRRKVVATSSSIETVSSPENNLLSQSKICPKSLKKMAPLMQKAQKVWKEK</sequence>
<dbReference type="PANTHER" id="PTHR15141:SF76">
    <property type="entry name" value="TRANSCRIPTION ELONGATION FACTOR B POLYPEPTIDE 3"/>
    <property type="match status" value="1"/>
</dbReference>
<organism evidence="2 3">
    <name type="scientific">Nicrophorus vespilloides</name>
    <name type="common">Boreal carrion beetle</name>
    <dbReference type="NCBI Taxonomy" id="110193"/>
    <lineage>
        <taxon>Eukaryota</taxon>
        <taxon>Metazoa</taxon>
        <taxon>Ecdysozoa</taxon>
        <taxon>Arthropoda</taxon>
        <taxon>Hexapoda</taxon>
        <taxon>Insecta</taxon>
        <taxon>Pterygota</taxon>
        <taxon>Neoptera</taxon>
        <taxon>Endopterygota</taxon>
        <taxon>Coleoptera</taxon>
        <taxon>Polyphaga</taxon>
        <taxon>Staphyliniformia</taxon>
        <taxon>Silphidae</taxon>
        <taxon>Nicrophorinae</taxon>
        <taxon>Nicrophorus</taxon>
    </lineage>
</organism>
<protein>
    <submittedName>
        <fullName evidence="3">Dentin sialophosphoprotein-like</fullName>
    </submittedName>
</protein>
<evidence type="ECO:0000313" key="2">
    <source>
        <dbReference type="Proteomes" id="UP000695000"/>
    </source>
</evidence>
<keyword evidence="2" id="KW-1185">Reference proteome</keyword>
<dbReference type="GeneID" id="108556765"/>
<evidence type="ECO:0000313" key="3">
    <source>
        <dbReference type="RefSeq" id="XP_017768509.1"/>
    </source>
</evidence>
<feature type="compositionally biased region" description="Basic and acidic residues" evidence="1">
    <location>
        <begin position="771"/>
        <end position="785"/>
    </location>
</feature>
<evidence type="ECO:0000256" key="1">
    <source>
        <dbReference type="SAM" id="MobiDB-lite"/>
    </source>
</evidence>
<dbReference type="Pfam" id="PF06881">
    <property type="entry name" value="Elongin_A"/>
    <property type="match status" value="1"/>
</dbReference>
<proteinExistence type="predicted"/>
<feature type="region of interest" description="Disordered" evidence="1">
    <location>
        <begin position="797"/>
        <end position="823"/>
    </location>
</feature>
<dbReference type="Gene3D" id="6.10.250.3180">
    <property type="match status" value="1"/>
</dbReference>
<feature type="compositionally biased region" description="Low complexity" evidence="1">
    <location>
        <begin position="31"/>
        <end position="72"/>
    </location>
</feature>
<feature type="region of interest" description="Disordered" evidence="1">
    <location>
        <begin position="766"/>
        <end position="785"/>
    </location>
</feature>
<dbReference type="InterPro" id="IPR051870">
    <property type="entry name" value="Elongin-A_domain"/>
</dbReference>
<feature type="compositionally biased region" description="Basic and acidic residues" evidence="1">
    <location>
        <begin position="1"/>
        <end position="29"/>
    </location>
</feature>
<dbReference type="InterPro" id="IPR010684">
    <property type="entry name" value="RNA_pol_II_trans_fac_SIII_A"/>
</dbReference>
<feature type="region of interest" description="Disordered" evidence="1">
    <location>
        <begin position="1"/>
        <end position="96"/>
    </location>
</feature>
<dbReference type="RefSeq" id="XP_017768509.1">
    <property type="nucleotide sequence ID" value="XM_017913020.1"/>
</dbReference>
<reference evidence="3" key="1">
    <citation type="submission" date="2025-08" db="UniProtKB">
        <authorList>
            <consortium name="RefSeq"/>
        </authorList>
    </citation>
    <scope>IDENTIFICATION</scope>
    <source>
        <tissue evidence="3">Whole Larva</tissue>
    </source>
</reference>